<comment type="caution">
    <text evidence="18">The sequence shown here is derived from an EMBL/GenBank/DDBJ whole genome shotgun (WGS) entry which is preliminary data.</text>
</comment>
<dbReference type="CDD" id="cd03425">
    <property type="entry name" value="NUDIX_MutT_NudA_like"/>
    <property type="match status" value="1"/>
</dbReference>
<keyword evidence="3" id="KW-0515">Mutator protein</keyword>
<keyword evidence="8" id="KW-0460">Magnesium</keyword>
<evidence type="ECO:0000256" key="16">
    <source>
        <dbReference type="ARBA" id="ARBA00042798"/>
    </source>
</evidence>
<comment type="catalytic activity">
    <reaction evidence="10">
        <text>8-oxo-dGTP + H2O = 8-oxo-dGMP + diphosphate + H(+)</text>
        <dbReference type="Rhea" id="RHEA:31575"/>
        <dbReference type="ChEBI" id="CHEBI:15377"/>
        <dbReference type="ChEBI" id="CHEBI:15378"/>
        <dbReference type="ChEBI" id="CHEBI:33019"/>
        <dbReference type="ChEBI" id="CHEBI:63224"/>
        <dbReference type="ChEBI" id="CHEBI:77896"/>
        <dbReference type="EC" id="3.6.1.55"/>
    </reaction>
</comment>
<evidence type="ECO:0000256" key="8">
    <source>
        <dbReference type="ARBA" id="ARBA00022842"/>
    </source>
</evidence>
<evidence type="ECO:0000256" key="10">
    <source>
        <dbReference type="ARBA" id="ARBA00035861"/>
    </source>
</evidence>
<evidence type="ECO:0000259" key="17">
    <source>
        <dbReference type="PROSITE" id="PS51462"/>
    </source>
</evidence>
<dbReference type="AlphaFoldDB" id="A0A3D2SN13"/>
<gene>
    <name evidence="18" type="ORF">DHW29_07100</name>
</gene>
<evidence type="ECO:0000313" key="19">
    <source>
        <dbReference type="Proteomes" id="UP000263596"/>
    </source>
</evidence>
<dbReference type="InterPro" id="IPR000086">
    <property type="entry name" value="NUDIX_hydrolase_dom"/>
</dbReference>
<dbReference type="GO" id="GO:0044716">
    <property type="term" value="F:8-oxo-GDP phosphatase activity"/>
    <property type="evidence" value="ECO:0007669"/>
    <property type="project" value="TreeGrafter"/>
</dbReference>
<dbReference type="SUPFAM" id="SSF55811">
    <property type="entry name" value="Nudix"/>
    <property type="match status" value="1"/>
</dbReference>
<dbReference type="InterPro" id="IPR020084">
    <property type="entry name" value="NUDIX_hydrolase_CS"/>
</dbReference>
<comment type="similarity">
    <text evidence="2">Belongs to the Nudix hydrolase family.</text>
</comment>
<evidence type="ECO:0000256" key="14">
    <source>
        <dbReference type="ARBA" id="ARBA00041592"/>
    </source>
</evidence>
<evidence type="ECO:0000256" key="2">
    <source>
        <dbReference type="ARBA" id="ARBA00005582"/>
    </source>
</evidence>
<proteinExistence type="inferred from homology"/>
<accession>A0A3D2SN13</accession>
<dbReference type="RefSeq" id="WP_049174014.1">
    <property type="nucleotide sequence ID" value="NZ_BKFK01000012.1"/>
</dbReference>
<evidence type="ECO:0000256" key="12">
    <source>
        <dbReference type="ARBA" id="ARBA00038905"/>
    </source>
</evidence>
<keyword evidence="6" id="KW-0227">DNA damage</keyword>
<keyword evidence="9" id="KW-0234">DNA repair</keyword>
<evidence type="ECO:0000256" key="6">
    <source>
        <dbReference type="ARBA" id="ARBA00022763"/>
    </source>
</evidence>
<dbReference type="GO" id="GO:0006260">
    <property type="term" value="P:DNA replication"/>
    <property type="evidence" value="ECO:0007669"/>
    <property type="project" value="UniProtKB-KW"/>
</dbReference>
<evidence type="ECO:0000256" key="5">
    <source>
        <dbReference type="ARBA" id="ARBA00022723"/>
    </source>
</evidence>
<dbReference type="PANTHER" id="PTHR47707:SF1">
    <property type="entry name" value="NUDIX HYDROLASE FAMILY PROTEIN"/>
    <property type="match status" value="1"/>
</dbReference>
<dbReference type="PANTHER" id="PTHR47707">
    <property type="entry name" value="8-OXO-DGTP DIPHOSPHATASE"/>
    <property type="match status" value="1"/>
</dbReference>
<dbReference type="GO" id="GO:0044715">
    <property type="term" value="F:8-oxo-dGDP phosphatase activity"/>
    <property type="evidence" value="ECO:0007669"/>
    <property type="project" value="TreeGrafter"/>
</dbReference>
<evidence type="ECO:0000256" key="3">
    <source>
        <dbReference type="ARBA" id="ARBA00022457"/>
    </source>
</evidence>
<evidence type="ECO:0000256" key="11">
    <source>
        <dbReference type="ARBA" id="ARBA00036904"/>
    </source>
</evidence>
<evidence type="ECO:0000256" key="1">
    <source>
        <dbReference type="ARBA" id="ARBA00001946"/>
    </source>
</evidence>
<dbReference type="GO" id="GO:0046872">
    <property type="term" value="F:metal ion binding"/>
    <property type="evidence" value="ECO:0007669"/>
    <property type="project" value="UniProtKB-KW"/>
</dbReference>
<dbReference type="GO" id="GO:0008413">
    <property type="term" value="F:8-oxo-7,8-dihydroguanosine triphosphate pyrophosphatase activity"/>
    <property type="evidence" value="ECO:0007669"/>
    <property type="project" value="TreeGrafter"/>
</dbReference>
<evidence type="ECO:0000313" key="18">
    <source>
        <dbReference type="EMBL" id="HCK29965.1"/>
    </source>
</evidence>
<dbReference type="PROSITE" id="PS51462">
    <property type="entry name" value="NUDIX"/>
    <property type="match status" value="1"/>
</dbReference>
<protein>
    <recommendedName>
        <fullName evidence="13">8-oxo-dGTP diphosphatase</fullName>
        <ecNumber evidence="12">3.6.1.55</ecNumber>
    </recommendedName>
    <alternativeName>
        <fullName evidence="16">7,8-dihydro-8-oxoguanine-triphosphatase</fullName>
    </alternativeName>
    <alternativeName>
        <fullName evidence="15">Mutator protein MutT</fullName>
    </alternativeName>
    <alternativeName>
        <fullName evidence="14">dGTP pyrophosphohydrolase</fullName>
    </alternativeName>
</protein>
<dbReference type="InterPro" id="IPR047127">
    <property type="entry name" value="MutT-like"/>
</dbReference>
<sequence>MKYIEVVAAVIKDNDKFLCAQRKDHKFEYLAFKFEFPGGKIEANETSEACLRREIKEELNTSIHSISFLIDVYHDYPDFSVHITFFECAIDKSKITLLDHKKIVWKSAKDLKTLDWAEADIPVVNLLCYEEKKSWQI</sequence>
<evidence type="ECO:0000256" key="13">
    <source>
        <dbReference type="ARBA" id="ARBA00040794"/>
    </source>
</evidence>
<dbReference type="PROSITE" id="PS00893">
    <property type="entry name" value="NUDIX_BOX"/>
    <property type="match status" value="1"/>
</dbReference>
<keyword evidence="4" id="KW-0235">DNA replication</keyword>
<dbReference type="EC" id="3.6.1.55" evidence="12"/>
<dbReference type="Gene3D" id="3.90.79.10">
    <property type="entry name" value="Nucleoside Triphosphate Pyrophosphohydrolase"/>
    <property type="match status" value="1"/>
</dbReference>
<feature type="domain" description="Nudix hydrolase" evidence="17">
    <location>
        <begin position="2"/>
        <end position="128"/>
    </location>
</feature>
<evidence type="ECO:0000256" key="4">
    <source>
        <dbReference type="ARBA" id="ARBA00022705"/>
    </source>
</evidence>
<name>A0A3D2SN13_9GAMM</name>
<reference evidence="18 19" key="1">
    <citation type="journal article" date="2018" name="Nat. Biotechnol.">
        <title>A standardized bacterial taxonomy based on genome phylogeny substantially revises the tree of life.</title>
        <authorList>
            <person name="Parks D.H."/>
            <person name="Chuvochina M."/>
            <person name="Waite D.W."/>
            <person name="Rinke C."/>
            <person name="Skarshewski A."/>
            <person name="Chaumeil P.A."/>
            <person name="Hugenholtz P."/>
        </authorList>
    </citation>
    <scope>NUCLEOTIDE SEQUENCE [LARGE SCALE GENOMIC DNA]</scope>
    <source>
        <strain evidence="18">UBA9669</strain>
    </source>
</reference>
<comment type="cofactor">
    <cofactor evidence="1">
        <name>Mg(2+)</name>
        <dbReference type="ChEBI" id="CHEBI:18420"/>
    </cofactor>
</comment>
<evidence type="ECO:0000256" key="7">
    <source>
        <dbReference type="ARBA" id="ARBA00022801"/>
    </source>
</evidence>
<dbReference type="Pfam" id="PF00293">
    <property type="entry name" value="NUDIX"/>
    <property type="match status" value="1"/>
</dbReference>
<evidence type="ECO:0000256" key="9">
    <source>
        <dbReference type="ARBA" id="ARBA00023204"/>
    </source>
</evidence>
<comment type="catalytic activity">
    <reaction evidence="11">
        <text>8-oxo-GTP + H2O = 8-oxo-GMP + diphosphate + H(+)</text>
        <dbReference type="Rhea" id="RHEA:67616"/>
        <dbReference type="ChEBI" id="CHEBI:15377"/>
        <dbReference type="ChEBI" id="CHEBI:15378"/>
        <dbReference type="ChEBI" id="CHEBI:33019"/>
        <dbReference type="ChEBI" id="CHEBI:143553"/>
        <dbReference type="ChEBI" id="CHEBI:145694"/>
    </reaction>
</comment>
<dbReference type="EMBL" id="DPVE01000127">
    <property type="protein sequence ID" value="HCK29965.1"/>
    <property type="molecule type" value="Genomic_DNA"/>
</dbReference>
<dbReference type="GO" id="GO:0006281">
    <property type="term" value="P:DNA repair"/>
    <property type="evidence" value="ECO:0007669"/>
    <property type="project" value="UniProtKB-KW"/>
</dbReference>
<keyword evidence="7 18" id="KW-0378">Hydrolase</keyword>
<dbReference type="InterPro" id="IPR015797">
    <property type="entry name" value="NUDIX_hydrolase-like_dom_sf"/>
</dbReference>
<keyword evidence="5" id="KW-0479">Metal-binding</keyword>
<dbReference type="Proteomes" id="UP000263596">
    <property type="component" value="Unassembled WGS sequence"/>
</dbReference>
<organism evidence="18 19">
    <name type="scientific">Acinetobacter ursingii</name>
    <dbReference type="NCBI Taxonomy" id="108980"/>
    <lineage>
        <taxon>Bacteria</taxon>
        <taxon>Pseudomonadati</taxon>
        <taxon>Pseudomonadota</taxon>
        <taxon>Gammaproteobacteria</taxon>
        <taxon>Moraxellales</taxon>
        <taxon>Moraxellaceae</taxon>
        <taxon>Acinetobacter</taxon>
    </lineage>
</organism>
<dbReference type="GO" id="GO:0035539">
    <property type="term" value="F:8-oxo-7,8-dihydrodeoxyguanosine triphosphate pyrophosphatase activity"/>
    <property type="evidence" value="ECO:0007669"/>
    <property type="project" value="UniProtKB-EC"/>
</dbReference>
<evidence type="ECO:0000256" key="15">
    <source>
        <dbReference type="ARBA" id="ARBA00041979"/>
    </source>
</evidence>